<dbReference type="InterPro" id="IPR016024">
    <property type="entry name" value="ARM-type_fold"/>
</dbReference>
<sequence>MNHSAQTLLADTAALSIPDRARALTRTARALAGTPRLAPFLDDLARHGEQGRALAIHLAVVTGCREVLLRLLDAADPRTAGRALAGLVIVGVDPATVAQRLPSCSQRARRALARALSRADRQPIADALLAPWRRDFGDREAARLLVACSGPVVTRSLPELAYAVPSWAALWRRHPAPVLRYLQDCARGADRARWQQIWPRLVAAPQVAAAHDPDRLLALAAAALPHRRIDGLDPVLGLLARRDPDAVYRLILHPSGNGRVAGGPALWRALAALPDDRVRALFVAWPAGTRADFLRTLPPSRRAAIATAELLRPGHAPGSADLTLLDLLPAADRHAAARELLARPGGADVPAVAERLTARLAWTEAEPVLGVATRRPVAEDRATAYPLLVTAAIGTRDPAVVGGLLRLLARLRNEQDPVRARALAAVSRIPMSLVRADHLPALEQLAEDGLQARDRSGATIAAVANLARALLVRGGDPTAGPEFGAAALRVLARLAELAVTPNLSGLHRDLARGGEHRLFEALAPRLTADARRDQWTLTLALAAGLEHRAHEIPGLRELLLRACTSSSDATVRAAVTAVLSDRARRDENLDRLLARDPSLLTLPAVQAIIGTRRTDLLDTLYRAAPGRFLPPDIRFVPLFATGMRRWSPYQLDRYARLLTDFARDPRPTLWERAAAVRQLGRLPDGAAAVAAFAGEAELVVSEAALTALGATGDPTAALPILAGHLGGDRARVAVGAVATCLRAVPANRVAAAAAPLLASPKVTARKEGIRLLAELRAPDAVAIIGAQVRAPDAHRDVRRAAVSATRHLFDQEPAWTLLAEFAADPAVADALLDIAPAQLPEPQRPRFAAFLRELAAGPDPRVTRTALDALTRWRRWTPPGTDAVIVDRLTDFSTVALWQTAARALLAGVDAGAREGLPEAVIRLRSALSLSPPGRDLPALQRLDTVLRWFATAVRLRDEARALAPAVSTLLSEDYRLHGHVVDLAVAGLRWTEPEAAVEAIEAVGPYAVGALVAAPAEQLTRRLAGELGHHPETIWAVVGAGLTARPAASSALAGLAVVDACGTRFGWSPSWVALLAALRAHPEIDVRRAAYAVFAVPE</sequence>
<name>A0ABW6PM82_9NOCA</name>
<keyword evidence="2" id="KW-1185">Reference proteome</keyword>
<dbReference type="InterPro" id="IPR011989">
    <property type="entry name" value="ARM-like"/>
</dbReference>
<dbReference type="Gene3D" id="1.25.10.10">
    <property type="entry name" value="Leucine-rich Repeat Variant"/>
    <property type="match status" value="1"/>
</dbReference>
<protein>
    <recommendedName>
        <fullName evidence="3">HEAT repeat domain-containing protein</fullName>
    </recommendedName>
</protein>
<organism evidence="1 2">
    <name type="scientific">Nocardia thailandica</name>
    <dbReference type="NCBI Taxonomy" id="257275"/>
    <lineage>
        <taxon>Bacteria</taxon>
        <taxon>Bacillati</taxon>
        <taxon>Actinomycetota</taxon>
        <taxon>Actinomycetes</taxon>
        <taxon>Mycobacteriales</taxon>
        <taxon>Nocardiaceae</taxon>
        <taxon>Nocardia</taxon>
    </lineage>
</organism>
<evidence type="ECO:0008006" key="3">
    <source>
        <dbReference type="Google" id="ProtNLM"/>
    </source>
</evidence>
<reference evidence="1 2" key="1">
    <citation type="submission" date="2024-10" db="EMBL/GenBank/DDBJ databases">
        <title>The Natural Products Discovery Center: Release of the First 8490 Sequenced Strains for Exploring Actinobacteria Biosynthetic Diversity.</title>
        <authorList>
            <person name="Kalkreuter E."/>
            <person name="Kautsar S.A."/>
            <person name="Yang D."/>
            <person name="Bader C.D."/>
            <person name="Teijaro C.N."/>
            <person name="Fluegel L."/>
            <person name="Davis C.M."/>
            <person name="Simpson J.R."/>
            <person name="Lauterbach L."/>
            <person name="Steele A.D."/>
            <person name="Gui C."/>
            <person name="Meng S."/>
            <person name="Li G."/>
            <person name="Viehrig K."/>
            <person name="Ye F."/>
            <person name="Su P."/>
            <person name="Kiefer A.F."/>
            <person name="Nichols A."/>
            <person name="Cepeda A.J."/>
            <person name="Yan W."/>
            <person name="Fan B."/>
            <person name="Jiang Y."/>
            <person name="Adhikari A."/>
            <person name="Zheng C.-J."/>
            <person name="Schuster L."/>
            <person name="Cowan T.M."/>
            <person name="Smanski M.J."/>
            <person name="Chevrette M.G."/>
            <person name="De Carvalho L.P.S."/>
            <person name="Shen B."/>
        </authorList>
    </citation>
    <scope>NUCLEOTIDE SEQUENCE [LARGE SCALE GENOMIC DNA]</scope>
    <source>
        <strain evidence="1 2">NPDC004045</strain>
    </source>
</reference>
<evidence type="ECO:0000313" key="2">
    <source>
        <dbReference type="Proteomes" id="UP001601444"/>
    </source>
</evidence>
<comment type="caution">
    <text evidence="1">The sequence shown here is derived from an EMBL/GenBank/DDBJ whole genome shotgun (WGS) entry which is preliminary data.</text>
</comment>
<dbReference type="RefSeq" id="WP_387700143.1">
    <property type="nucleotide sequence ID" value="NZ_JBIAMX010000006.1"/>
</dbReference>
<proteinExistence type="predicted"/>
<dbReference type="EMBL" id="JBIAMX010000006">
    <property type="protein sequence ID" value="MFF0543521.1"/>
    <property type="molecule type" value="Genomic_DNA"/>
</dbReference>
<dbReference type="SUPFAM" id="SSF48371">
    <property type="entry name" value="ARM repeat"/>
    <property type="match status" value="1"/>
</dbReference>
<gene>
    <name evidence="1" type="ORF">ACFYTF_11870</name>
</gene>
<evidence type="ECO:0000313" key="1">
    <source>
        <dbReference type="EMBL" id="MFF0543521.1"/>
    </source>
</evidence>
<dbReference type="Proteomes" id="UP001601444">
    <property type="component" value="Unassembled WGS sequence"/>
</dbReference>
<accession>A0ABW6PM82</accession>